<evidence type="ECO:0000256" key="2">
    <source>
        <dbReference type="ARBA" id="ARBA00022723"/>
    </source>
</evidence>
<dbReference type="InterPro" id="IPR050954">
    <property type="entry name" value="ET_IronSulfur_Cluster-Binding"/>
</dbReference>
<keyword evidence="7" id="KW-1185">Reference proteome</keyword>
<keyword evidence="1" id="KW-0004">4Fe-4S</keyword>
<evidence type="ECO:0000256" key="1">
    <source>
        <dbReference type="ARBA" id="ARBA00022485"/>
    </source>
</evidence>
<dbReference type="NCBIfam" id="NF045797">
    <property type="entry name" value="DsrO"/>
    <property type="match status" value="1"/>
</dbReference>
<evidence type="ECO:0000313" key="7">
    <source>
        <dbReference type="Proteomes" id="UP000002586"/>
    </source>
</evidence>
<keyword evidence="2" id="KW-0479">Metal-binding</keyword>
<dbReference type="PANTHER" id="PTHR43177">
    <property type="entry name" value="PROTEIN NRFC"/>
    <property type="match status" value="1"/>
</dbReference>
<feature type="domain" description="4Fe-4S ferredoxin-type" evidence="5">
    <location>
        <begin position="125"/>
        <end position="154"/>
    </location>
</feature>
<name>A0L8C4_MAGMM</name>
<gene>
    <name evidence="6" type="ordered locus">Mmc1_1708</name>
</gene>
<dbReference type="HOGENOM" id="CLU_043374_1_0_5"/>
<dbReference type="PROSITE" id="PS51318">
    <property type="entry name" value="TAT"/>
    <property type="match status" value="1"/>
</dbReference>
<dbReference type="eggNOG" id="COG0437">
    <property type="taxonomic scope" value="Bacteria"/>
</dbReference>
<evidence type="ECO:0000256" key="3">
    <source>
        <dbReference type="ARBA" id="ARBA00023004"/>
    </source>
</evidence>
<accession>A0L8C4</accession>
<dbReference type="SUPFAM" id="SSF54862">
    <property type="entry name" value="4Fe-4S ferredoxins"/>
    <property type="match status" value="1"/>
</dbReference>
<organism evidence="6 7">
    <name type="scientific">Magnetococcus marinus (strain ATCC BAA-1437 / JCM 17883 / MC-1)</name>
    <dbReference type="NCBI Taxonomy" id="156889"/>
    <lineage>
        <taxon>Bacteria</taxon>
        <taxon>Pseudomonadati</taxon>
        <taxon>Pseudomonadota</taxon>
        <taxon>Magnetococcia</taxon>
        <taxon>Magnetococcales</taxon>
        <taxon>Magnetococcaceae</taxon>
        <taxon>Magnetococcus</taxon>
    </lineage>
</organism>
<dbReference type="InterPro" id="IPR054822">
    <property type="entry name" value="DsrO-like"/>
</dbReference>
<protein>
    <submittedName>
        <fullName evidence="6">4Fe-4S ferredoxin, iron-sulfur binding domain protein</fullName>
    </submittedName>
</protein>
<dbReference type="AlphaFoldDB" id="A0L8C4"/>
<dbReference type="Gene3D" id="3.30.70.20">
    <property type="match status" value="2"/>
</dbReference>
<dbReference type="InterPro" id="IPR017900">
    <property type="entry name" value="4Fe4S_Fe_S_CS"/>
</dbReference>
<dbReference type="InterPro" id="IPR017896">
    <property type="entry name" value="4Fe4S_Fe-S-bd"/>
</dbReference>
<dbReference type="Proteomes" id="UP000002586">
    <property type="component" value="Chromosome"/>
</dbReference>
<keyword evidence="4" id="KW-0411">Iron-sulfur</keyword>
<dbReference type="InterPro" id="IPR006311">
    <property type="entry name" value="TAT_signal"/>
</dbReference>
<sequence length="243" mass="26650" precursor="true">MTMDRRTVLGLGGAMAVGAMVAPGMRLIAAPMQKGANAGARWAMLIDLSKCSEDCTDCTTACATENNIPQIEDQSRQIQYIRKITITDKTGKKPQQSLPVLCNHCENPPCVDVCPTNASFIRKDGLVLVDKHRCIGCRYCMIACPYKARSLVYHENTTPKDQLNREVPIRAKGVVEKCSFCVHRIDKGEIPACVEACGKKSGAMLFGDINDPKSEIAQKLAQVTSKTIRDDLGLKPHVHYTNL</sequence>
<dbReference type="PROSITE" id="PS00198">
    <property type="entry name" value="4FE4S_FER_1"/>
    <property type="match status" value="1"/>
</dbReference>
<dbReference type="PANTHER" id="PTHR43177:SF3">
    <property type="entry name" value="PROTEIN NRFC HOMOLOG"/>
    <property type="match status" value="1"/>
</dbReference>
<dbReference type="STRING" id="156889.Mmc1_1708"/>
<proteinExistence type="predicted"/>
<evidence type="ECO:0000256" key="4">
    <source>
        <dbReference type="ARBA" id="ARBA00023014"/>
    </source>
</evidence>
<dbReference type="CDD" id="cd10551">
    <property type="entry name" value="PsrB"/>
    <property type="match status" value="1"/>
</dbReference>
<evidence type="ECO:0000313" key="6">
    <source>
        <dbReference type="EMBL" id="ABK44217.1"/>
    </source>
</evidence>
<dbReference type="RefSeq" id="WP_011713365.1">
    <property type="nucleotide sequence ID" value="NC_008576.1"/>
</dbReference>
<dbReference type="OrthoDB" id="9779457at2"/>
<reference evidence="7" key="1">
    <citation type="journal article" date="2009" name="Appl. Environ. Microbiol.">
        <title>Complete genome sequence of the chemolithoautotrophic marine magnetotactic coccus strain MC-1.</title>
        <authorList>
            <person name="Schubbe S."/>
            <person name="Williams T.J."/>
            <person name="Xie G."/>
            <person name="Kiss H.E."/>
            <person name="Brettin T.S."/>
            <person name="Martinez D."/>
            <person name="Ross C.A."/>
            <person name="Schuler D."/>
            <person name="Cox B.L."/>
            <person name="Nealson K.H."/>
            <person name="Bazylinski D.A."/>
        </authorList>
    </citation>
    <scope>NUCLEOTIDE SEQUENCE [LARGE SCALE GENOMIC DNA]</scope>
    <source>
        <strain evidence="7">ATCC BAA-1437 / JCM 17883 / MC-1</strain>
    </source>
</reference>
<dbReference type="GO" id="GO:0046872">
    <property type="term" value="F:metal ion binding"/>
    <property type="evidence" value="ECO:0007669"/>
    <property type="project" value="UniProtKB-KW"/>
</dbReference>
<dbReference type="EMBL" id="CP000471">
    <property type="protein sequence ID" value="ABK44217.1"/>
    <property type="molecule type" value="Genomic_DNA"/>
</dbReference>
<reference evidence="6 7" key="2">
    <citation type="journal article" date="2012" name="Int. J. Syst. Evol. Microbiol.">
        <title>Magnetococcus marinus gen. nov., sp. nov., a marine, magnetotactic bacterium that represents a novel lineage (Magnetococcaceae fam. nov.; Magnetococcales ord. nov.) at the base of the Alphaproteobacteria.</title>
        <authorList>
            <person name="Bazylinski D.A."/>
            <person name="Williams T.J."/>
            <person name="Lefevre C.T."/>
            <person name="Berg R.J."/>
            <person name="Zhang C.L."/>
            <person name="Bowser S.S."/>
            <person name="Dean A.J."/>
            <person name="Beveridge T.J."/>
        </authorList>
    </citation>
    <scope>NUCLEOTIDE SEQUENCE [LARGE SCALE GENOMIC DNA]</scope>
    <source>
        <strain evidence="7">ATCC BAA-1437 / JCM 17883 / MC-1</strain>
    </source>
</reference>
<feature type="domain" description="4Fe-4S ferredoxin-type" evidence="5">
    <location>
        <begin position="42"/>
        <end position="74"/>
    </location>
</feature>
<feature type="domain" description="4Fe-4S ferredoxin-type" evidence="5">
    <location>
        <begin position="92"/>
        <end position="124"/>
    </location>
</feature>
<keyword evidence="3" id="KW-0408">Iron</keyword>
<dbReference type="KEGG" id="mgm:Mmc1_1708"/>
<evidence type="ECO:0000259" key="5">
    <source>
        <dbReference type="PROSITE" id="PS51379"/>
    </source>
</evidence>
<dbReference type="GO" id="GO:0051539">
    <property type="term" value="F:4 iron, 4 sulfur cluster binding"/>
    <property type="evidence" value="ECO:0007669"/>
    <property type="project" value="UniProtKB-KW"/>
</dbReference>
<dbReference type="Pfam" id="PF13247">
    <property type="entry name" value="Fer4_11"/>
    <property type="match status" value="1"/>
</dbReference>
<dbReference type="PROSITE" id="PS51379">
    <property type="entry name" value="4FE4S_FER_2"/>
    <property type="match status" value="3"/>
</dbReference>